<evidence type="ECO:0000313" key="3">
    <source>
        <dbReference type="Proteomes" id="UP001361239"/>
    </source>
</evidence>
<protein>
    <submittedName>
        <fullName evidence="2">Carboxymuconolactone decarboxylase family protein</fullName>
    </submittedName>
</protein>
<sequence length="210" mass="23254">MSRIETGRIEVDVAARQAHVVGDGPRVSPLPNDQCDAEAFALVNKVRAGAGAPPTTEMPDYMRIMIKNRPLFEPNMILGDALYNGTIPPRERELAILRCGLLCRAPYEWGEHVRIGQRCGLTPEEIERVLDGSSADGWSDFDRAVVRGVEELIGDSALSEATWTVLSSQWNEQQLIEFPFMIGQYVAIAYVQNTLRVPLADYNVGLSARP</sequence>
<dbReference type="RefSeq" id="WP_339587658.1">
    <property type="nucleotide sequence ID" value="NZ_JBBHJZ010000002.1"/>
</dbReference>
<evidence type="ECO:0000313" key="2">
    <source>
        <dbReference type="EMBL" id="MEJ5977727.1"/>
    </source>
</evidence>
<comment type="caution">
    <text evidence="2">The sequence shown here is derived from an EMBL/GenBank/DDBJ whole genome shotgun (WGS) entry which is preliminary data.</text>
</comment>
<organism evidence="2 3">
    <name type="scientific">Novosphingobium anseongense</name>
    <dbReference type="NCBI Taxonomy" id="3133436"/>
    <lineage>
        <taxon>Bacteria</taxon>
        <taxon>Pseudomonadati</taxon>
        <taxon>Pseudomonadota</taxon>
        <taxon>Alphaproteobacteria</taxon>
        <taxon>Sphingomonadales</taxon>
        <taxon>Sphingomonadaceae</taxon>
        <taxon>Novosphingobium</taxon>
    </lineage>
</organism>
<dbReference type="InterPro" id="IPR029032">
    <property type="entry name" value="AhpD-like"/>
</dbReference>
<reference evidence="2 3" key="1">
    <citation type="submission" date="2024-03" db="EMBL/GenBank/DDBJ databases">
        <authorList>
            <person name="Jo J.-H."/>
        </authorList>
    </citation>
    <scope>NUCLEOTIDE SEQUENCE [LARGE SCALE GENOMIC DNA]</scope>
    <source>
        <strain evidence="2 3">PS1R-30</strain>
    </source>
</reference>
<keyword evidence="3" id="KW-1185">Reference proteome</keyword>
<dbReference type="Proteomes" id="UP001361239">
    <property type="component" value="Unassembled WGS sequence"/>
</dbReference>
<dbReference type="Pfam" id="PF02627">
    <property type="entry name" value="CMD"/>
    <property type="match status" value="1"/>
</dbReference>
<feature type="domain" description="Carboxymuconolactone decarboxylase-like" evidence="1">
    <location>
        <begin position="79"/>
        <end position="138"/>
    </location>
</feature>
<dbReference type="Gene3D" id="1.20.1290.10">
    <property type="entry name" value="AhpD-like"/>
    <property type="match status" value="1"/>
</dbReference>
<dbReference type="EMBL" id="JBBHJZ010000002">
    <property type="protein sequence ID" value="MEJ5977727.1"/>
    <property type="molecule type" value="Genomic_DNA"/>
</dbReference>
<dbReference type="InterPro" id="IPR003779">
    <property type="entry name" value="CMD-like"/>
</dbReference>
<dbReference type="PANTHER" id="PTHR34846">
    <property type="entry name" value="4-CARBOXYMUCONOLACTONE DECARBOXYLASE FAMILY PROTEIN (AFU_ORTHOLOGUE AFUA_6G11590)"/>
    <property type="match status" value="1"/>
</dbReference>
<accession>A0ABU8RXH5</accession>
<dbReference type="PANTHER" id="PTHR34846:SF5">
    <property type="entry name" value="CARBOXYMUCONOLACTONE DECARBOXYLASE-LIKE DOMAIN-CONTAINING PROTEIN"/>
    <property type="match status" value="1"/>
</dbReference>
<proteinExistence type="predicted"/>
<evidence type="ECO:0000259" key="1">
    <source>
        <dbReference type="Pfam" id="PF02627"/>
    </source>
</evidence>
<dbReference type="SUPFAM" id="SSF69118">
    <property type="entry name" value="AhpD-like"/>
    <property type="match status" value="1"/>
</dbReference>
<gene>
    <name evidence="2" type="ORF">WG901_13850</name>
</gene>
<name>A0ABU8RXH5_9SPHN</name>